<keyword evidence="7" id="KW-0234">DNA repair</keyword>
<evidence type="ECO:0000256" key="12">
    <source>
        <dbReference type="SAM" id="MobiDB-lite"/>
    </source>
</evidence>
<dbReference type="Pfam" id="PF06087">
    <property type="entry name" value="Tyr-DNA_phospho"/>
    <property type="match status" value="1"/>
</dbReference>
<feature type="binding site" evidence="10">
    <location>
        <position position="461"/>
    </location>
    <ligand>
        <name>substrate</name>
    </ligand>
</feature>
<evidence type="ECO:0000256" key="1">
    <source>
        <dbReference type="ARBA" id="ARBA00004123"/>
    </source>
</evidence>
<evidence type="ECO:0000256" key="5">
    <source>
        <dbReference type="ARBA" id="ARBA00022801"/>
    </source>
</evidence>
<evidence type="ECO:0000313" key="14">
    <source>
        <dbReference type="Proteomes" id="UP000016935"/>
    </source>
</evidence>
<dbReference type="SUPFAM" id="SSF56024">
    <property type="entry name" value="Phospholipase D/nuclease"/>
    <property type="match status" value="2"/>
</dbReference>
<comment type="subcellular location">
    <subcellularLocation>
        <location evidence="1">Nucleus</location>
    </subcellularLocation>
</comment>
<dbReference type="FunFam" id="3.30.870.10:FF:000038">
    <property type="entry name" value="Probable tyrosyl-DNA phosphodiesterase"/>
    <property type="match status" value="1"/>
</dbReference>
<dbReference type="GO" id="GO:0004527">
    <property type="term" value="F:exonuclease activity"/>
    <property type="evidence" value="ECO:0007669"/>
    <property type="project" value="UniProtKB-KW"/>
</dbReference>
<keyword evidence="6" id="KW-0269">Exonuclease</keyword>
<keyword evidence="8" id="KW-0539">Nucleus</keyword>
<dbReference type="GO" id="GO:0003697">
    <property type="term" value="F:single-stranded DNA binding"/>
    <property type="evidence" value="ECO:0007669"/>
    <property type="project" value="TreeGrafter"/>
</dbReference>
<dbReference type="EMBL" id="KB908814">
    <property type="protein sequence ID" value="EOA83935.1"/>
    <property type="molecule type" value="Genomic_DNA"/>
</dbReference>
<keyword evidence="3" id="KW-0540">Nuclease</keyword>
<evidence type="ECO:0000256" key="9">
    <source>
        <dbReference type="PIRSR" id="PIRSR610347-1"/>
    </source>
</evidence>
<dbReference type="GO" id="GO:0003690">
    <property type="term" value="F:double-stranded DNA binding"/>
    <property type="evidence" value="ECO:0007669"/>
    <property type="project" value="TreeGrafter"/>
</dbReference>
<dbReference type="GeneID" id="19397497"/>
<feature type="binding site" evidence="10">
    <location>
        <position position="205"/>
    </location>
    <ligand>
        <name>substrate</name>
    </ligand>
</feature>
<reference evidence="13 14" key="2">
    <citation type="journal article" date="2013" name="PLoS Genet.">
        <title>Comparative genome structure, secondary metabolite, and effector coding capacity across Cochliobolus pathogens.</title>
        <authorList>
            <person name="Condon B.J."/>
            <person name="Leng Y."/>
            <person name="Wu D."/>
            <person name="Bushley K.E."/>
            <person name="Ohm R.A."/>
            <person name="Otillar R."/>
            <person name="Martin J."/>
            <person name="Schackwitz W."/>
            <person name="Grimwood J."/>
            <person name="MohdZainudin N."/>
            <person name="Xue C."/>
            <person name="Wang R."/>
            <person name="Manning V.A."/>
            <person name="Dhillon B."/>
            <person name="Tu Z.J."/>
            <person name="Steffenson B.J."/>
            <person name="Salamov A."/>
            <person name="Sun H."/>
            <person name="Lowry S."/>
            <person name="LaButti K."/>
            <person name="Han J."/>
            <person name="Copeland A."/>
            <person name="Lindquist E."/>
            <person name="Barry K."/>
            <person name="Schmutz J."/>
            <person name="Baker S.E."/>
            <person name="Ciuffetti L.M."/>
            <person name="Grigoriev I.V."/>
            <person name="Zhong S."/>
            <person name="Turgeon B.G."/>
        </authorList>
    </citation>
    <scope>NUCLEOTIDE SEQUENCE [LARGE SCALE GENOMIC DNA]</scope>
    <source>
        <strain evidence="14">28A</strain>
    </source>
</reference>
<feature type="active site" description="Proton donor/acceptor" evidence="9">
    <location>
        <position position="459"/>
    </location>
</feature>
<evidence type="ECO:0000256" key="4">
    <source>
        <dbReference type="ARBA" id="ARBA00022763"/>
    </source>
</evidence>
<feature type="active site" description="Nucleophile" evidence="9">
    <location>
        <position position="203"/>
    </location>
</feature>
<keyword evidence="14" id="KW-1185">Reference proteome</keyword>
<gene>
    <name evidence="13" type="ORF">SETTUDRAFT_155260</name>
</gene>
<comment type="similarity">
    <text evidence="2">Belongs to the tyrosyl-DNA phosphodiesterase family.</text>
</comment>
<evidence type="ECO:0000313" key="13">
    <source>
        <dbReference type="EMBL" id="EOA83935.1"/>
    </source>
</evidence>
<dbReference type="GO" id="GO:0006281">
    <property type="term" value="P:DNA repair"/>
    <property type="evidence" value="ECO:0007669"/>
    <property type="project" value="UniProtKB-KW"/>
</dbReference>
<dbReference type="eggNOG" id="KOG2031">
    <property type="taxonomic scope" value="Eukaryota"/>
</dbReference>
<dbReference type="PANTHER" id="PTHR12415">
    <property type="entry name" value="TYROSYL-DNA PHOSPHODIESTERASE 1"/>
    <property type="match status" value="1"/>
</dbReference>
<proteinExistence type="inferred from homology"/>
<organism evidence="13 14">
    <name type="scientific">Exserohilum turcicum (strain 28A)</name>
    <name type="common">Northern leaf blight fungus</name>
    <name type="synonym">Setosphaeria turcica</name>
    <dbReference type="NCBI Taxonomy" id="671987"/>
    <lineage>
        <taxon>Eukaryota</taxon>
        <taxon>Fungi</taxon>
        <taxon>Dikarya</taxon>
        <taxon>Ascomycota</taxon>
        <taxon>Pezizomycotina</taxon>
        <taxon>Dothideomycetes</taxon>
        <taxon>Pleosporomycetidae</taxon>
        <taxon>Pleosporales</taxon>
        <taxon>Pleosporineae</taxon>
        <taxon>Pleosporaceae</taxon>
        <taxon>Exserohilum</taxon>
    </lineage>
</organism>
<dbReference type="STRING" id="671987.R0IF78"/>
<accession>R0IF78</accession>
<evidence type="ECO:0000256" key="11">
    <source>
        <dbReference type="PIRSR" id="PIRSR610347-3"/>
    </source>
</evidence>
<dbReference type="RefSeq" id="XP_008028380.1">
    <property type="nucleotide sequence ID" value="XM_008030189.1"/>
</dbReference>
<sequence length="599" mass="66832">MHQEPGYGPPTKRRKLSVGLPKEEALQTQHQTSPCKGLARPISPPSLRRKSPDTALSFMPTWDFDGVPEQPSVSQEGASSTVASAKAVKEKNHVAEPRLVSSPVHLTRIAGLPQEQNVDAISLGDLLRDPLIRECWNFNYLFDLDFVMQHFDEDVKDLVRVKIVHGFWKREDENRIALLEAAERYPNIELLSAYIPDPFGTHHSKMLILFRHDDTAQVIIHTANMIPRDWTNMTQAVWVSPLLPLLPQTSSQSDSTTVHPIGSGERFKVDLQRYLRAYGKRLESLTTQLKDYDFSSIRAAFIGSTPSRQKPTAVDSSSTAFGWLGLGQILSSIPVSKPDVDSCPHIVTQVSSVATLGAAPTWLSHFQSILSRCSSTNAPPEAPPAPPKFSLVFPTPAEIRTSLDGYAAGASIHWKWQSAQQQKQLEYMHPLLCHWNHASTHQHHHKSQQDAHRATAAPHIKTYIRFRNKNDYTAIDWALLTSANLSKQAWGDVVNKKQEIWIQSWETGVVIWPALFAEPGQALQRLVMVPAFGSDTPDVSRLSEGVVGQDNGQQATLVGFRMPYNVPLVPYAEGEKPWCAALAHDEPDRHGRVWAGYGR</sequence>
<dbReference type="Proteomes" id="UP000016935">
    <property type="component" value="Unassembled WGS sequence"/>
</dbReference>
<evidence type="ECO:0000256" key="3">
    <source>
        <dbReference type="ARBA" id="ARBA00022722"/>
    </source>
</evidence>
<dbReference type="Gene3D" id="3.30.870.10">
    <property type="entry name" value="Endonuclease Chain A"/>
    <property type="match status" value="2"/>
</dbReference>
<evidence type="ECO:0000256" key="8">
    <source>
        <dbReference type="ARBA" id="ARBA00023242"/>
    </source>
</evidence>
<dbReference type="GO" id="GO:0017005">
    <property type="term" value="F:3'-tyrosyl-DNA phosphodiesterase activity"/>
    <property type="evidence" value="ECO:0007669"/>
    <property type="project" value="TreeGrafter"/>
</dbReference>
<dbReference type="CDD" id="cd09194">
    <property type="entry name" value="PLDc_yTdp1_1"/>
    <property type="match status" value="1"/>
</dbReference>
<evidence type="ECO:0000256" key="6">
    <source>
        <dbReference type="ARBA" id="ARBA00022839"/>
    </source>
</evidence>
<protein>
    <recommendedName>
        <fullName evidence="15">Tyrosyl-DNA phosphodiesterase</fullName>
    </recommendedName>
</protein>
<evidence type="ECO:0000256" key="2">
    <source>
        <dbReference type="ARBA" id="ARBA00010205"/>
    </source>
</evidence>
<evidence type="ECO:0000256" key="10">
    <source>
        <dbReference type="PIRSR" id="PIRSR610347-2"/>
    </source>
</evidence>
<dbReference type="OrthoDB" id="47785at2759"/>
<evidence type="ECO:0000256" key="7">
    <source>
        <dbReference type="ARBA" id="ARBA00023204"/>
    </source>
</evidence>
<dbReference type="InterPro" id="IPR010347">
    <property type="entry name" value="Tdp1"/>
</dbReference>
<name>R0IF78_EXST2</name>
<dbReference type="CDD" id="cd09123">
    <property type="entry name" value="PLDc_Tdp1_2"/>
    <property type="match status" value="1"/>
</dbReference>
<dbReference type="GO" id="GO:0005634">
    <property type="term" value="C:nucleus"/>
    <property type="evidence" value="ECO:0007669"/>
    <property type="project" value="UniProtKB-SubCell"/>
</dbReference>
<feature type="region of interest" description="Disordered" evidence="12">
    <location>
        <begin position="1"/>
        <end position="54"/>
    </location>
</feature>
<evidence type="ECO:0008006" key="15">
    <source>
        <dbReference type="Google" id="ProtNLM"/>
    </source>
</evidence>
<keyword evidence="5" id="KW-0378">Hydrolase</keyword>
<dbReference type="AlphaFoldDB" id="R0IF78"/>
<dbReference type="HOGENOM" id="CLU_010413_2_0_1"/>
<dbReference type="PANTHER" id="PTHR12415:SF0">
    <property type="entry name" value="TYROSYL-DNA PHOSPHODIESTERASE 1"/>
    <property type="match status" value="1"/>
</dbReference>
<reference evidence="13 14" key="1">
    <citation type="journal article" date="2012" name="PLoS Pathog.">
        <title>Diverse lifestyles and strategies of plant pathogenesis encoded in the genomes of eighteen Dothideomycetes fungi.</title>
        <authorList>
            <person name="Ohm R.A."/>
            <person name="Feau N."/>
            <person name="Henrissat B."/>
            <person name="Schoch C.L."/>
            <person name="Horwitz B.A."/>
            <person name="Barry K.W."/>
            <person name="Condon B.J."/>
            <person name="Copeland A.C."/>
            <person name="Dhillon B."/>
            <person name="Glaser F."/>
            <person name="Hesse C.N."/>
            <person name="Kosti I."/>
            <person name="LaButti K."/>
            <person name="Lindquist E.A."/>
            <person name="Lucas S."/>
            <person name="Salamov A.A."/>
            <person name="Bradshaw R.E."/>
            <person name="Ciuffetti L."/>
            <person name="Hamelin R.C."/>
            <person name="Kema G.H.J."/>
            <person name="Lawrence C."/>
            <person name="Scott J.A."/>
            <person name="Spatafora J.W."/>
            <person name="Turgeon B.G."/>
            <person name="de Wit P.J.G.M."/>
            <person name="Zhong S."/>
            <person name="Goodwin S.B."/>
            <person name="Grigoriev I.V."/>
        </authorList>
    </citation>
    <scope>NUCLEOTIDE SEQUENCE [LARGE SCALE GENOMIC DNA]</scope>
    <source>
        <strain evidence="14">28A</strain>
    </source>
</reference>
<keyword evidence="4" id="KW-0227">DNA damage</keyword>
<feature type="site" description="Interaction with DNA" evidence="11">
    <location>
        <position position="486"/>
    </location>
</feature>